<name>A0A6N7V259_9FIRM</name>
<accession>A0A6N7V259</accession>
<gene>
    <name evidence="1" type="ORF">FYJ34_08140</name>
</gene>
<keyword evidence="2" id="KW-1185">Reference proteome</keyword>
<evidence type="ECO:0000313" key="2">
    <source>
        <dbReference type="Proteomes" id="UP000434409"/>
    </source>
</evidence>
<sequence>MHTQTPPDLSTIVELFQHGVGCAQIVTGEFSEETGLSRQQLRKLGGAFDGGMGRGESCGAVIGALAVLGLVYGHSDVDEGKQKALLMEKSRKFQEKFCETYSSCLCRQILGYDLSKDEEAAIIFEKGLLFQLCPRVVSDSIAILKEILEEP</sequence>
<comment type="caution">
    <text evidence="1">The sequence shown here is derived from an EMBL/GenBank/DDBJ whole genome shotgun (WGS) entry which is preliminary data.</text>
</comment>
<organism evidence="1 2">
    <name type="scientific">Suipraeoptans intestinalis</name>
    <dbReference type="NCBI Taxonomy" id="2606628"/>
    <lineage>
        <taxon>Bacteria</taxon>
        <taxon>Bacillati</taxon>
        <taxon>Bacillota</taxon>
        <taxon>Clostridia</taxon>
        <taxon>Lachnospirales</taxon>
        <taxon>Lachnospiraceae</taxon>
        <taxon>Suipraeoptans</taxon>
    </lineage>
</organism>
<reference evidence="1 2" key="1">
    <citation type="submission" date="2019-08" db="EMBL/GenBank/DDBJ databases">
        <title>In-depth cultivation of the pig gut microbiome towards novel bacterial diversity and tailored functional studies.</title>
        <authorList>
            <person name="Wylensek D."/>
            <person name="Hitch T.C.A."/>
            <person name="Clavel T."/>
        </authorList>
    </citation>
    <scope>NUCLEOTIDE SEQUENCE [LARGE SCALE GENOMIC DNA]</scope>
    <source>
        <strain evidence="1 2">68-1-5</strain>
    </source>
</reference>
<proteinExistence type="predicted"/>
<dbReference type="AlphaFoldDB" id="A0A6N7V259"/>
<protein>
    <submittedName>
        <fullName evidence="1">C_GCAxxG_C_C family protein</fullName>
    </submittedName>
</protein>
<dbReference type="InterPro" id="IPR010181">
    <property type="entry name" value="CGCAxxGCC_motif"/>
</dbReference>
<dbReference type="EMBL" id="VULY01000018">
    <property type="protein sequence ID" value="MSR94230.1"/>
    <property type="molecule type" value="Genomic_DNA"/>
</dbReference>
<evidence type="ECO:0000313" key="1">
    <source>
        <dbReference type="EMBL" id="MSR94230.1"/>
    </source>
</evidence>
<dbReference type="Pfam" id="PF09719">
    <property type="entry name" value="C_GCAxxG_C_C"/>
    <property type="match status" value="1"/>
</dbReference>
<dbReference type="Proteomes" id="UP000434409">
    <property type="component" value="Unassembled WGS sequence"/>
</dbReference>
<dbReference type="RefSeq" id="WP_154477730.1">
    <property type="nucleotide sequence ID" value="NZ_JAQYBV010000055.1"/>
</dbReference>
<dbReference type="NCBIfam" id="TIGR01909">
    <property type="entry name" value="C_GCAxxG_C_C"/>
    <property type="match status" value="1"/>
</dbReference>